<proteinExistence type="predicted"/>
<dbReference type="InterPro" id="IPR013702">
    <property type="entry name" value="FIST_domain_N"/>
</dbReference>
<dbReference type="EMBL" id="VRMN01000002">
    <property type="protein sequence ID" value="KAA8496628.1"/>
    <property type="molecule type" value="Genomic_DNA"/>
</dbReference>
<feature type="region of interest" description="Disordered" evidence="1">
    <location>
        <begin position="126"/>
        <end position="152"/>
    </location>
</feature>
<protein>
    <recommendedName>
        <fullName evidence="2">FIST domain-containing protein</fullName>
    </recommendedName>
</protein>
<evidence type="ECO:0000259" key="2">
    <source>
        <dbReference type="Pfam" id="PF08495"/>
    </source>
</evidence>
<organism evidence="3 4">
    <name type="scientific">Porphyridium purpureum</name>
    <name type="common">Red alga</name>
    <name type="synonym">Porphyridium cruentum</name>
    <dbReference type="NCBI Taxonomy" id="35688"/>
    <lineage>
        <taxon>Eukaryota</taxon>
        <taxon>Rhodophyta</taxon>
        <taxon>Bangiophyceae</taxon>
        <taxon>Porphyridiales</taxon>
        <taxon>Porphyridiaceae</taxon>
        <taxon>Porphyridium</taxon>
    </lineage>
</organism>
<dbReference type="OrthoDB" id="509497at2759"/>
<dbReference type="GO" id="GO:0032436">
    <property type="term" value="P:positive regulation of proteasomal ubiquitin-dependent protein catabolic process"/>
    <property type="evidence" value="ECO:0007669"/>
    <property type="project" value="TreeGrafter"/>
</dbReference>
<dbReference type="GO" id="GO:0000209">
    <property type="term" value="P:protein polyubiquitination"/>
    <property type="evidence" value="ECO:0007669"/>
    <property type="project" value="TreeGrafter"/>
</dbReference>
<reference evidence="4" key="1">
    <citation type="journal article" date="2019" name="Nat. Commun.">
        <title>Expansion of phycobilisome linker gene families in mesophilic red algae.</title>
        <authorList>
            <person name="Lee J."/>
            <person name="Kim D."/>
            <person name="Bhattacharya D."/>
            <person name="Yoon H.S."/>
        </authorList>
    </citation>
    <scope>NUCLEOTIDE SEQUENCE [LARGE SCALE GENOMIC DNA]</scope>
    <source>
        <strain evidence="4">CCMP 1328</strain>
    </source>
</reference>
<accession>A0A5J4YZV4</accession>
<evidence type="ECO:0000313" key="3">
    <source>
        <dbReference type="EMBL" id="KAA8496628.1"/>
    </source>
</evidence>
<feature type="compositionally biased region" description="Low complexity" evidence="1">
    <location>
        <begin position="132"/>
        <end position="145"/>
    </location>
</feature>
<gene>
    <name evidence="3" type="ORF">FVE85_0357</name>
</gene>
<name>A0A5J4YZV4_PORPP</name>
<dbReference type="Pfam" id="PF08495">
    <property type="entry name" value="FIST"/>
    <property type="match status" value="1"/>
</dbReference>
<dbReference type="Proteomes" id="UP000324585">
    <property type="component" value="Unassembled WGS sequence"/>
</dbReference>
<comment type="caution">
    <text evidence="3">The sequence shown here is derived from an EMBL/GenBank/DDBJ whole genome shotgun (WGS) entry which is preliminary data.</text>
</comment>
<evidence type="ECO:0000256" key="1">
    <source>
        <dbReference type="SAM" id="MobiDB-lite"/>
    </source>
</evidence>
<dbReference type="AlphaFoldDB" id="A0A5J4YZV4"/>
<dbReference type="PANTHER" id="PTHR14939:SF5">
    <property type="entry name" value="F-BOX ONLY PROTEIN 22"/>
    <property type="match status" value="1"/>
</dbReference>
<evidence type="ECO:0000313" key="4">
    <source>
        <dbReference type="Proteomes" id="UP000324585"/>
    </source>
</evidence>
<keyword evidence="4" id="KW-1185">Reference proteome</keyword>
<feature type="domain" description="FIST" evidence="2">
    <location>
        <begin position="157"/>
        <end position="426"/>
    </location>
</feature>
<dbReference type="PANTHER" id="PTHR14939">
    <property type="entry name" value="F-BOX ONLY PROTEIN 22"/>
    <property type="match status" value="1"/>
</dbReference>
<feature type="region of interest" description="Disordered" evidence="1">
    <location>
        <begin position="186"/>
        <end position="213"/>
    </location>
</feature>
<sequence length="633" mass="67101">MDICAFVSFAPCARKVLARGESTCLVPWHVNAPTWPARTSAGAVKRFAQNAAGGSSRAEADEPPVPTPLPPPELIASAVSTKLSLEEALEDATSRALLKLKLAEGQAPSLAIVYVSSLYTDLATSFSNASDSGTGRTASRSGGSAYSPDASPNGAAPMANLVPLLRELVPGLQNIVGCTVSGVIGSRGGRDTVPSDNELREGPSRSNISSAGAFSAEARRKRYSKPVPSAEMRLVDEIEKEPGVSVTFLNIPGIGCTTFAVTEDTLPDLDSSPEVWEQLVFTGQSVTNQVDAAETVPTPADVFAFLVLTESDSVQTDFPNKLLQGLDYAFPRAAKLGGEAAGFGTSSGSLICTLPRDVLLRTSSGLRSKGAVGVAIHRSGPAPSAAAETGSSAKTERRPILQFETLISHGCRAVGPVFVIEGATRRGLLRVRPEGETSASSSMTAGGSLKYLFERASKAEQTLIQSSSLYVGVMQDTFQQKWNDDDVVLTQMLGVDAREGSIELGNPVRSGQLMRYFVVDAFEAKERLQRRLSGFKARQLQETLLRTSGANDMRVIGVWVIADRLRGKALYREECWETDRVAEFVGGNSGLSISGLFSAHELGSWKDGSGMLISSLGHSFSTIIGVVRYGLSD</sequence>